<dbReference type="Proteomes" id="UP000576393">
    <property type="component" value="Unassembled WGS sequence"/>
</dbReference>
<comment type="caution">
    <text evidence="2">The sequence shown here is derived from an EMBL/GenBank/DDBJ whole genome shotgun (WGS) entry which is preliminary data.</text>
</comment>
<organism evidence="2 3">
    <name type="scientific">Streptosporangium sandarakinum</name>
    <dbReference type="NCBI Taxonomy" id="1260955"/>
    <lineage>
        <taxon>Bacteria</taxon>
        <taxon>Bacillati</taxon>
        <taxon>Actinomycetota</taxon>
        <taxon>Actinomycetes</taxon>
        <taxon>Streptosporangiales</taxon>
        <taxon>Streptosporangiaceae</taxon>
        <taxon>Streptosporangium</taxon>
    </lineage>
</organism>
<dbReference type="EMBL" id="JACCCO010000004">
    <property type="protein sequence ID" value="NYF44611.1"/>
    <property type="molecule type" value="Genomic_DNA"/>
</dbReference>
<reference evidence="2 3" key="1">
    <citation type="submission" date="2020-07" db="EMBL/GenBank/DDBJ databases">
        <title>Sequencing the genomes of 1000 actinobacteria strains.</title>
        <authorList>
            <person name="Klenk H.-P."/>
        </authorList>
    </citation>
    <scope>NUCLEOTIDE SEQUENCE [LARGE SCALE GENOMIC DNA]</scope>
    <source>
        <strain evidence="2 3">DSM 45763</strain>
    </source>
</reference>
<protein>
    <submittedName>
        <fullName evidence="2">Uncharacterized protein</fullName>
    </submittedName>
</protein>
<dbReference type="RefSeq" id="WP_179829067.1">
    <property type="nucleotide sequence ID" value="NZ_JACCCO010000004.1"/>
</dbReference>
<sequence length="121" mass="13505">MAINHVNATTSSPVNGPTVITIDRAPRTGAVTPYVSTYTTDVDDYHYRPGGQRFTTASLLLPRRDHRHVMAVELRFEDPETVTDVIGWLTEIRDLLSQRLTADDFPEHSRRAGDSAEQPTA</sequence>
<evidence type="ECO:0000313" key="3">
    <source>
        <dbReference type="Proteomes" id="UP000576393"/>
    </source>
</evidence>
<evidence type="ECO:0000256" key="1">
    <source>
        <dbReference type="SAM" id="MobiDB-lite"/>
    </source>
</evidence>
<dbReference type="AlphaFoldDB" id="A0A852VE05"/>
<accession>A0A852VE05</accession>
<name>A0A852VE05_9ACTN</name>
<proteinExistence type="predicted"/>
<keyword evidence="3" id="KW-1185">Reference proteome</keyword>
<gene>
    <name evidence="2" type="ORF">HDA43_006853</name>
</gene>
<feature type="region of interest" description="Disordered" evidence="1">
    <location>
        <begin position="100"/>
        <end position="121"/>
    </location>
</feature>
<feature type="compositionally biased region" description="Basic and acidic residues" evidence="1">
    <location>
        <begin position="100"/>
        <end position="114"/>
    </location>
</feature>
<evidence type="ECO:0000313" key="2">
    <source>
        <dbReference type="EMBL" id="NYF44611.1"/>
    </source>
</evidence>